<evidence type="ECO:0000256" key="2">
    <source>
        <dbReference type="ARBA" id="ARBA00022473"/>
    </source>
</evidence>
<name>A0A182IML2_ANOAO</name>
<keyword evidence="12" id="KW-0418">Kinase</keyword>
<dbReference type="SMART" id="SM00220">
    <property type="entry name" value="S_TKc"/>
    <property type="match status" value="1"/>
</dbReference>
<dbReference type="SUPFAM" id="SSF56112">
    <property type="entry name" value="Protein kinase-like (PK-like)"/>
    <property type="match status" value="1"/>
</dbReference>
<keyword evidence="9" id="KW-0832">Ubl conjugation</keyword>
<keyword evidence="4" id="KW-0479">Metal-binding</keyword>
<reference evidence="16" key="1">
    <citation type="submission" date="2021-09" db="EMBL/GenBank/DDBJ databases">
        <authorList>
            <consortium name="Infravec"/>
            <person name="Campbell I L."/>
            <person name="Maslen G."/>
            <person name="Yates A."/>
        </authorList>
    </citation>
    <scope>NUCLEOTIDE SEQUENCE [LARGE SCALE GENOMIC DNA]</scope>
    <source>
        <strain evidence="16">Infravec2 EBRE</strain>
    </source>
</reference>
<feature type="domain" description="Protein kinase" evidence="14">
    <location>
        <begin position="48"/>
        <end position="314"/>
    </location>
</feature>
<evidence type="ECO:0000256" key="11">
    <source>
        <dbReference type="PROSITE-ProRule" id="PRU10141"/>
    </source>
</evidence>
<evidence type="ECO:0000256" key="1">
    <source>
        <dbReference type="ARBA" id="ARBA00001946"/>
    </source>
</evidence>
<dbReference type="EnsemblMetazoa" id="AATE001981-RA">
    <property type="protein sequence ID" value="AATE001981-PA.1"/>
    <property type="gene ID" value="AATE001981"/>
</dbReference>
<keyword evidence="8" id="KW-0460">Magnesium</keyword>
<keyword evidence="12" id="KW-0723">Serine/threonine-protein kinase</keyword>
<comment type="similarity">
    <text evidence="12">Belongs to the protein kinase superfamily.</text>
</comment>
<dbReference type="FunFam" id="1.10.510.10:FF:000658">
    <property type="entry name" value="Protein CBG12184"/>
    <property type="match status" value="1"/>
</dbReference>
<dbReference type="InterPro" id="IPR011009">
    <property type="entry name" value="Kinase-like_dom_sf"/>
</dbReference>
<evidence type="ECO:0000313" key="16">
    <source>
        <dbReference type="Proteomes" id="UP000075880"/>
    </source>
</evidence>
<proteinExistence type="inferred from homology"/>
<feature type="binding site" evidence="11">
    <location>
        <position position="84"/>
    </location>
    <ligand>
        <name>ATP</name>
        <dbReference type="ChEBI" id="CHEBI:30616"/>
    </ligand>
</feature>
<keyword evidence="16" id="KW-1185">Reference proteome</keyword>
<evidence type="ECO:0000256" key="8">
    <source>
        <dbReference type="ARBA" id="ARBA00022842"/>
    </source>
</evidence>
<keyword evidence="3" id="KW-0597">Phosphoprotein</keyword>
<evidence type="ECO:0000256" key="9">
    <source>
        <dbReference type="ARBA" id="ARBA00022843"/>
    </source>
</evidence>
<evidence type="ECO:0000256" key="10">
    <source>
        <dbReference type="ARBA" id="ARBA00022871"/>
    </source>
</evidence>
<evidence type="ECO:0000256" key="4">
    <source>
        <dbReference type="ARBA" id="ARBA00022723"/>
    </source>
</evidence>
<dbReference type="PROSITE" id="PS00108">
    <property type="entry name" value="PROTEIN_KINASE_ST"/>
    <property type="match status" value="1"/>
</dbReference>
<keyword evidence="2" id="KW-0217">Developmental protein</keyword>
<evidence type="ECO:0000256" key="6">
    <source>
        <dbReference type="ARBA" id="ARBA00022782"/>
    </source>
</evidence>
<dbReference type="VEuPathDB" id="VectorBase:AATE001981"/>
<comment type="cofactor">
    <cofactor evidence="1">
        <name>Mg(2+)</name>
        <dbReference type="ChEBI" id="CHEBI:18420"/>
    </cofactor>
</comment>
<evidence type="ECO:0000256" key="13">
    <source>
        <dbReference type="SAM" id="MobiDB-lite"/>
    </source>
</evidence>
<evidence type="ECO:0000256" key="12">
    <source>
        <dbReference type="RuleBase" id="RU000304"/>
    </source>
</evidence>
<keyword evidence="6" id="KW-0221">Differentiation</keyword>
<dbReference type="GO" id="GO:0050321">
    <property type="term" value="F:tau-protein kinase activity"/>
    <property type="evidence" value="ECO:0007669"/>
    <property type="project" value="TreeGrafter"/>
</dbReference>
<dbReference type="GO" id="GO:0005737">
    <property type="term" value="C:cytoplasm"/>
    <property type="evidence" value="ECO:0007669"/>
    <property type="project" value="TreeGrafter"/>
</dbReference>
<evidence type="ECO:0000259" key="14">
    <source>
        <dbReference type="PROSITE" id="PS50011"/>
    </source>
</evidence>
<keyword evidence="12" id="KW-0808">Transferase</keyword>
<dbReference type="GO" id="GO:0005524">
    <property type="term" value="F:ATP binding"/>
    <property type="evidence" value="ECO:0007669"/>
    <property type="project" value="UniProtKB-UniRule"/>
</dbReference>
<dbReference type="Pfam" id="PF00069">
    <property type="entry name" value="Pkinase"/>
    <property type="match status" value="1"/>
</dbReference>
<keyword evidence="5 11" id="KW-0547">Nucleotide-binding</keyword>
<organism evidence="15">
    <name type="scientific">Anopheles atroparvus</name>
    <name type="common">European mosquito</name>
    <dbReference type="NCBI Taxonomy" id="41427"/>
    <lineage>
        <taxon>Eukaryota</taxon>
        <taxon>Metazoa</taxon>
        <taxon>Ecdysozoa</taxon>
        <taxon>Arthropoda</taxon>
        <taxon>Hexapoda</taxon>
        <taxon>Insecta</taxon>
        <taxon>Pterygota</taxon>
        <taxon>Neoptera</taxon>
        <taxon>Endopterygota</taxon>
        <taxon>Diptera</taxon>
        <taxon>Nematocera</taxon>
        <taxon>Culicoidea</taxon>
        <taxon>Culicidae</taxon>
        <taxon>Anophelinae</taxon>
        <taxon>Anopheles</taxon>
    </lineage>
</organism>
<evidence type="ECO:0000256" key="3">
    <source>
        <dbReference type="ARBA" id="ARBA00022553"/>
    </source>
</evidence>
<evidence type="ECO:0000256" key="7">
    <source>
        <dbReference type="ARBA" id="ARBA00022840"/>
    </source>
</evidence>
<dbReference type="PROSITE" id="PS00107">
    <property type="entry name" value="PROTEIN_KINASE_ATP"/>
    <property type="match status" value="1"/>
</dbReference>
<accession>A0A182IML2</accession>
<dbReference type="InterPro" id="IPR008271">
    <property type="entry name" value="Ser/Thr_kinase_AS"/>
</dbReference>
<dbReference type="EnsemblMetazoa" id="ENSAATROPT009903">
    <property type="protein sequence ID" value="ENSAATROPP008957"/>
    <property type="gene ID" value="ENSAATROPG008066"/>
</dbReference>
<dbReference type="GO" id="GO:0000287">
    <property type="term" value="F:magnesium ion binding"/>
    <property type="evidence" value="ECO:0007669"/>
    <property type="project" value="UniProtKB-ARBA"/>
</dbReference>
<dbReference type="Gene3D" id="1.10.510.10">
    <property type="entry name" value="Transferase(Phosphotransferase) domain 1"/>
    <property type="match status" value="1"/>
</dbReference>
<keyword evidence="7 11" id="KW-0067">ATP-binding</keyword>
<dbReference type="GO" id="GO:0030154">
    <property type="term" value="P:cell differentiation"/>
    <property type="evidence" value="ECO:0007669"/>
    <property type="project" value="UniProtKB-KW"/>
</dbReference>
<dbReference type="AlphaFoldDB" id="A0A182IML2"/>
<dbReference type="PROSITE" id="PS50011">
    <property type="entry name" value="PROTEIN_KINASE_DOM"/>
    <property type="match status" value="1"/>
</dbReference>
<dbReference type="CDD" id="cd14080">
    <property type="entry name" value="STKc_TSSK-like"/>
    <property type="match status" value="1"/>
</dbReference>
<reference evidence="15" key="2">
    <citation type="submission" date="2022-08" db="UniProtKB">
        <authorList>
            <consortium name="EnsemblMetazoa"/>
        </authorList>
    </citation>
    <scope>IDENTIFICATION</scope>
    <source>
        <strain evidence="15">EBRO</strain>
    </source>
</reference>
<protein>
    <recommendedName>
        <fullName evidence="14">Protein kinase domain-containing protein</fullName>
    </recommendedName>
</protein>
<dbReference type="InterPro" id="IPR017441">
    <property type="entry name" value="Protein_kinase_ATP_BS"/>
</dbReference>
<dbReference type="OrthoDB" id="541276at2759"/>
<dbReference type="GO" id="GO:0007283">
    <property type="term" value="P:spermatogenesis"/>
    <property type="evidence" value="ECO:0007669"/>
    <property type="project" value="UniProtKB-KW"/>
</dbReference>
<sequence length="317" mass="35814">METNSKCNTQVSGTSGSSEEQREAPKMRLSLTGWSRTRVKQVLNLKGYIVGRYIGAGSYSKVYQAFYRTAQPEGLLPMQSLACKLIDRRRTPNDYERLLPRETVAMLTLSHPHIVSVHSIQEYGPFVCVFMDYCRHGDLLEYVQQHKRVAERRARIFFRQLVLAVQYMHGQGFCHRDIKCENVLLAGPTHVKLADFSFAKQCAPPNGSGPVELSTTYCGSVAYTAPEVLQGIPYDPKAHDMWSLGCVLFIMVTGTMPFDESRVREAIECQLHKRYHYPAGLKPNLSIMALIDKLIEPDVTARATIDQVADDPWLVEP</sequence>
<feature type="region of interest" description="Disordered" evidence="13">
    <location>
        <begin position="1"/>
        <end position="27"/>
    </location>
</feature>
<evidence type="ECO:0000256" key="5">
    <source>
        <dbReference type="ARBA" id="ARBA00022741"/>
    </source>
</evidence>
<dbReference type="InterPro" id="IPR000719">
    <property type="entry name" value="Prot_kinase_dom"/>
</dbReference>
<dbReference type="PANTHER" id="PTHR24346">
    <property type="entry name" value="MAP/MICROTUBULE AFFINITY-REGULATING KINASE"/>
    <property type="match status" value="1"/>
</dbReference>
<dbReference type="GO" id="GO:0035556">
    <property type="term" value="P:intracellular signal transduction"/>
    <property type="evidence" value="ECO:0007669"/>
    <property type="project" value="TreeGrafter"/>
</dbReference>
<keyword evidence="10" id="KW-0744">Spermatogenesis</keyword>
<evidence type="ECO:0000313" key="15">
    <source>
        <dbReference type="EnsemblMetazoa" id="AATE001981-PA.1"/>
    </source>
</evidence>
<dbReference type="PANTHER" id="PTHR24346:SF102">
    <property type="entry name" value="TESTIS-SPECIFIC SERINE_THREONINE-PROTEIN KINASE 1"/>
    <property type="match status" value="1"/>
</dbReference>
<dbReference type="Proteomes" id="UP000075880">
    <property type="component" value="Unassembled WGS sequence"/>
</dbReference>
<feature type="compositionally biased region" description="Polar residues" evidence="13">
    <location>
        <begin position="1"/>
        <end position="18"/>
    </location>
</feature>
<dbReference type="STRING" id="41427.A0A182IML2"/>
<dbReference type="GO" id="GO:0000226">
    <property type="term" value="P:microtubule cytoskeleton organization"/>
    <property type="evidence" value="ECO:0007669"/>
    <property type="project" value="TreeGrafter"/>
</dbReference>